<dbReference type="AlphaFoldDB" id="A0A813F9I6"/>
<feature type="non-terminal residue" evidence="2">
    <location>
        <position position="92"/>
    </location>
</feature>
<evidence type="ECO:0000256" key="1">
    <source>
        <dbReference type="SAM" id="Phobius"/>
    </source>
</evidence>
<comment type="caution">
    <text evidence="2">The sequence shown here is derived from an EMBL/GenBank/DDBJ whole genome shotgun (WGS) entry which is preliminary data.</text>
</comment>
<dbReference type="Proteomes" id="UP000654075">
    <property type="component" value="Unassembled WGS sequence"/>
</dbReference>
<keyword evidence="1" id="KW-0812">Transmembrane</keyword>
<organism evidence="2 3">
    <name type="scientific">Polarella glacialis</name>
    <name type="common">Dinoflagellate</name>
    <dbReference type="NCBI Taxonomy" id="89957"/>
    <lineage>
        <taxon>Eukaryota</taxon>
        <taxon>Sar</taxon>
        <taxon>Alveolata</taxon>
        <taxon>Dinophyceae</taxon>
        <taxon>Suessiales</taxon>
        <taxon>Suessiaceae</taxon>
        <taxon>Polarella</taxon>
    </lineage>
</organism>
<accession>A0A813F9I6</accession>
<reference evidence="2" key="1">
    <citation type="submission" date="2021-02" db="EMBL/GenBank/DDBJ databases">
        <authorList>
            <person name="Dougan E. K."/>
            <person name="Rhodes N."/>
            <person name="Thang M."/>
            <person name="Chan C."/>
        </authorList>
    </citation>
    <scope>NUCLEOTIDE SEQUENCE</scope>
</reference>
<name>A0A813F9I6_POLGL</name>
<gene>
    <name evidence="2" type="ORF">PGLA1383_LOCUS28043</name>
</gene>
<protein>
    <submittedName>
        <fullName evidence="2">Uncharacterized protein</fullName>
    </submittedName>
</protein>
<evidence type="ECO:0000313" key="2">
    <source>
        <dbReference type="EMBL" id="CAE8610216.1"/>
    </source>
</evidence>
<proteinExistence type="predicted"/>
<keyword evidence="1" id="KW-0472">Membrane</keyword>
<keyword evidence="1" id="KW-1133">Transmembrane helix</keyword>
<feature type="transmembrane region" description="Helical" evidence="1">
    <location>
        <begin position="27"/>
        <end position="50"/>
    </location>
</feature>
<evidence type="ECO:0000313" key="3">
    <source>
        <dbReference type="Proteomes" id="UP000654075"/>
    </source>
</evidence>
<keyword evidence="3" id="KW-1185">Reference proteome</keyword>
<sequence>MSVEGWCTGVCICREVWWCGPQNFLRAAALSSGFWVCIYHAFAFGLFPLVEQRLRRHPSKFPEEESCHWFASHAQSSLHALCAVYMALQPAW</sequence>
<dbReference type="EMBL" id="CAJNNV010024581">
    <property type="protein sequence ID" value="CAE8610216.1"/>
    <property type="molecule type" value="Genomic_DNA"/>
</dbReference>